<organism evidence="4 5">
    <name type="scientific">Allofrancisella guangzhouensis</name>
    <dbReference type="NCBI Taxonomy" id="594679"/>
    <lineage>
        <taxon>Bacteria</taxon>
        <taxon>Pseudomonadati</taxon>
        <taxon>Pseudomonadota</taxon>
        <taxon>Gammaproteobacteria</taxon>
        <taxon>Thiotrichales</taxon>
        <taxon>Francisellaceae</taxon>
        <taxon>Allofrancisella</taxon>
    </lineage>
</organism>
<evidence type="ECO:0000313" key="4">
    <source>
        <dbReference type="EMBL" id="AJC49416.1"/>
    </source>
</evidence>
<evidence type="ECO:0000256" key="2">
    <source>
        <dbReference type="ARBA" id="ARBA00023043"/>
    </source>
</evidence>
<dbReference type="PANTHER" id="PTHR24123:SF141">
    <property type="entry name" value="ANKYRIN 2, ISOFORM U"/>
    <property type="match status" value="1"/>
</dbReference>
<dbReference type="PROSITE" id="PS50088">
    <property type="entry name" value="ANK_REPEAT"/>
    <property type="match status" value="2"/>
</dbReference>
<dbReference type="STRING" id="594679.SD28_07200"/>
<keyword evidence="5" id="KW-1185">Reference proteome</keyword>
<evidence type="ECO:0000256" key="3">
    <source>
        <dbReference type="PROSITE-ProRule" id="PRU00023"/>
    </source>
</evidence>
<keyword evidence="1" id="KW-0677">Repeat</keyword>
<dbReference type="Gene3D" id="1.25.40.20">
    <property type="entry name" value="Ankyrin repeat-containing domain"/>
    <property type="match status" value="2"/>
</dbReference>
<keyword evidence="2 3" id="KW-0040">ANK repeat</keyword>
<dbReference type="InterPro" id="IPR002110">
    <property type="entry name" value="Ankyrin_rpt"/>
</dbReference>
<dbReference type="InterPro" id="IPR051165">
    <property type="entry name" value="Multifunctional_ANK_Repeat"/>
</dbReference>
<dbReference type="SMART" id="SM00248">
    <property type="entry name" value="ANK"/>
    <property type="match status" value="3"/>
</dbReference>
<name>A0A0A8EB72_9GAMM</name>
<dbReference type="PANTHER" id="PTHR24123">
    <property type="entry name" value="ANKYRIN REPEAT-CONTAINING"/>
    <property type="match status" value="1"/>
</dbReference>
<dbReference type="AlphaFoldDB" id="A0A0A8EB72"/>
<feature type="repeat" description="ANK" evidence="3">
    <location>
        <begin position="443"/>
        <end position="475"/>
    </location>
</feature>
<dbReference type="OrthoDB" id="5606278at2"/>
<dbReference type="RefSeq" id="WP_039125463.1">
    <property type="nucleotide sequence ID" value="NZ_CP010427.1"/>
</dbReference>
<dbReference type="Proteomes" id="UP000031104">
    <property type="component" value="Chromosome"/>
</dbReference>
<sequence>MSYYKNLIENIKDISEKCDWSDYYTALDLPQTQDLDFGLAVLWSRAYLYHHLEIFDETIGRLTKGIVNEQFNDTGYTKLADFIKAVSDHAQRPKSIDGHVGDSLFNRFTSLRFTLDELKDLSNLKKGESIYSTSFFRANHVTIFDKPFIGTKQDYKKFLKLLVDSLSSSDYDTCIHLNGMEHNVVVATTANQDLIKLFEPKKLEVVACKPVDYSRYQTESLIDDILRTLNSEVGVPTNIIPGQQPLFTLNVLVYAADDISKSLVINSYKDRLDSDLQQKLRNARLDILNELNGYINSWRWKHHKKRATYTRSKISAMNNNMEDVYNFITEELSILNRTFESSEQGGEKHYKDNRLSSASTHSLENSAYKRIISESIEKFNKIYSEKIIGNIYDYENGVLKNIYDKGYYTDRRFLYIACYHGHTKIVEELMNREVDITIPSGPNGQTHLFIACKKGHLEIVRLLLGRYEDRDSSHEEEKRESFYKKNISTSQKIVDPKQIRTNVSLARPIKFVSPFQNKRKKLKNSELNSHRKDKKTALFIACQYGRTEIVKLLIEKGADSIKAAEDRQTPMSIAGKNGYQDIVDILSKAVVR</sequence>
<dbReference type="InterPro" id="IPR036770">
    <property type="entry name" value="Ankyrin_rpt-contain_sf"/>
</dbReference>
<proteinExistence type="predicted"/>
<protein>
    <submittedName>
        <fullName evidence="4">Uncharacterized protein</fullName>
    </submittedName>
</protein>
<dbReference type="PROSITE" id="PS50297">
    <property type="entry name" value="ANK_REP_REGION"/>
    <property type="match status" value="2"/>
</dbReference>
<evidence type="ECO:0000313" key="5">
    <source>
        <dbReference type="Proteomes" id="UP000031104"/>
    </source>
</evidence>
<evidence type="ECO:0000256" key="1">
    <source>
        <dbReference type="ARBA" id="ARBA00022737"/>
    </source>
</evidence>
<dbReference type="HOGENOM" id="CLU_460614_0_0_6"/>
<dbReference type="SUPFAM" id="SSF48403">
    <property type="entry name" value="Ankyrin repeat"/>
    <property type="match status" value="1"/>
</dbReference>
<dbReference type="Pfam" id="PF12796">
    <property type="entry name" value="Ank_2"/>
    <property type="match status" value="2"/>
</dbReference>
<dbReference type="KEGG" id="fgu:SD28_07200"/>
<reference evidence="4 5" key="1">
    <citation type="submission" date="2014-12" db="EMBL/GenBank/DDBJ databases">
        <title>Complete genome sequence of Francisella guanzhouensis strain 08HL01032 isolated from air-conditioning system in China.</title>
        <authorList>
            <person name="Svensson D."/>
            <person name="Ohrman C."/>
            <person name="Backman S."/>
            <person name="Karlsson E."/>
            <person name="Nilsson E."/>
            <person name="Bystrom M."/>
            <person name="Larkeryd A."/>
            <person name="Stenberg P."/>
            <person name="Scholtz H.C."/>
            <person name="Forsman M."/>
            <person name="Sjodin A."/>
        </authorList>
    </citation>
    <scope>NUCLEOTIDE SEQUENCE [LARGE SCALE GENOMIC DNA]</scope>
    <source>
        <strain evidence="4 5">08HL01032</strain>
    </source>
</reference>
<feature type="repeat" description="ANK" evidence="3">
    <location>
        <begin position="533"/>
        <end position="559"/>
    </location>
</feature>
<accession>A0A0A8EB72</accession>
<gene>
    <name evidence="4" type="ORF">SD28_07200</name>
</gene>
<dbReference type="EMBL" id="CP010427">
    <property type="protein sequence ID" value="AJC49416.1"/>
    <property type="molecule type" value="Genomic_DNA"/>
</dbReference>